<organism evidence="3 4">
    <name type="scientific">Candidatus Lokiarchaeum ossiferum</name>
    <dbReference type="NCBI Taxonomy" id="2951803"/>
    <lineage>
        <taxon>Archaea</taxon>
        <taxon>Promethearchaeati</taxon>
        <taxon>Promethearchaeota</taxon>
        <taxon>Promethearchaeia</taxon>
        <taxon>Promethearchaeales</taxon>
        <taxon>Promethearchaeaceae</taxon>
        <taxon>Candidatus Lokiarchaeum</taxon>
    </lineage>
</organism>
<sequence>MDIGILSDSHLSDENMGGSSYKTFFYTLQSLFHEVDHIIHAGDITSPRFLEDLSKIAPVSYIRGNMDYEHPKWPRKLLLNFEGISIGVVHRIEDIGYFDPIPQVIIYGHTHIAEIKESKMGCFLINPGSVTQPRPRSRIRNFLEETELKPSVGILSLNEGLISAFIKQF</sequence>
<evidence type="ECO:0000259" key="2">
    <source>
        <dbReference type="Pfam" id="PF12850"/>
    </source>
</evidence>
<feature type="domain" description="Calcineurin-like phosphoesterase" evidence="2">
    <location>
        <begin position="1"/>
        <end position="139"/>
    </location>
</feature>
<name>A0ABY6HZ44_9ARCH</name>
<gene>
    <name evidence="3" type="ORF">NEF87_003999</name>
</gene>
<dbReference type="EC" id="3.1.4.-" evidence="1"/>
<dbReference type="InterPro" id="IPR029052">
    <property type="entry name" value="Metallo-depent_PP-like"/>
</dbReference>
<dbReference type="Proteomes" id="UP001208689">
    <property type="component" value="Chromosome"/>
</dbReference>
<proteinExistence type="inferred from homology"/>
<reference evidence="3" key="1">
    <citation type="submission" date="2022-09" db="EMBL/GenBank/DDBJ databases">
        <title>Actin cytoskeleton and complex cell architecture in an #Asgard archaeon.</title>
        <authorList>
            <person name="Ponce Toledo R.I."/>
            <person name="Schleper C."/>
            <person name="Rodrigues Oliveira T."/>
            <person name="Wollweber F."/>
            <person name="Xu J."/>
            <person name="Rittmann S."/>
            <person name="Klingl A."/>
            <person name="Pilhofer M."/>
        </authorList>
    </citation>
    <scope>NUCLEOTIDE SEQUENCE</scope>
    <source>
        <strain evidence="3">B-35</strain>
    </source>
</reference>
<dbReference type="InterPro" id="IPR024654">
    <property type="entry name" value="Calcineurin-like_PHP_lpxH"/>
</dbReference>
<dbReference type="NCBIfam" id="TIGR00040">
    <property type="entry name" value="yfcE"/>
    <property type="match status" value="1"/>
</dbReference>
<accession>A0ABY6HZ44</accession>
<keyword evidence="4" id="KW-1185">Reference proteome</keyword>
<evidence type="ECO:0000313" key="4">
    <source>
        <dbReference type="Proteomes" id="UP001208689"/>
    </source>
</evidence>
<comment type="cofactor">
    <cofactor evidence="1">
        <name>a divalent metal cation</name>
        <dbReference type="ChEBI" id="CHEBI:60240"/>
    </cofactor>
</comment>
<dbReference type="Pfam" id="PF12850">
    <property type="entry name" value="Metallophos_2"/>
    <property type="match status" value="1"/>
</dbReference>
<dbReference type="SUPFAM" id="SSF56300">
    <property type="entry name" value="Metallo-dependent phosphatases"/>
    <property type="match status" value="1"/>
</dbReference>
<dbReference type="Gene3D" id="3.60.21.10">
    <property type="match status" value="1"/>
</dbReference>
<dbReference type="PANTHER" id="PTHR11124">
    <property type="entry name" value="VACUOLAR SORTING PROTEIN VPS29"/>
    <property type="match status" value="1"/>
</dbReference>
<keyword evidence="1" id="KW-0479">Metal-binding</keyword>
<evidence type="ECO:0000313" key="3">
    <source>
        <dbReference type="EMBL" id="UYP47714.1"/>
    </source>
</evidence>
<comment type="similarity">
    <text evidence="1">Belongs to the metallophosphoesterase superfamily. YfcE family.</text>
</comment>
<dbReference type="EMBL" id="CP104013">
    <property type="protein sequence ID" value="UYP47714.1"/>
    <property type="molecule type" value="Genomic_DNA"/>
</dbReference>
<evidence type="ECO:0000256" key="1">
    <source>
        <dbReference type="RuleBase" id="RU362039"/>
    </source>
</evidence>
<dbReference type="InterPro" id="IPR000979">
    <property type="entry name" value="Phosphodiesterase_MJ0936/Vps29"/>
</dbReference>
<protein>
    <recommendedName>
        <fullName evidence="1">Phosphoesterase</fullName>
        <ecNumber evidence="1">3.1.4.-</ecNumber>
    </recommendedName>
</protein>